<evidence type="ECO:0000256" key="5">
    <source>
        <dbReference type="SAM" id="Coils"/>
    </source>
</evidence>
<feature type="repeat" description="TPR" evidence="4">
    <location>
        <begin position="421"/>
        <end position="454"/>
    </location>
</feature>
<dbReference type="PANTHER" id="PTHR45954:SF1">
    <property type="entry name" value="LD33695P"/>
    <property type="match status" value="1"/>
</dbReference>
<dbReference type="Pfam" id="PF13424">
    <property type="entry name" value="TPR_12"/>
    <property type="match status" value="6"/>
</dbReference>
<organism evidence="7 8">
    <name type="scientific">Lyngbya aestuarii BL J</name>
    <dbReference type="NCBI Taxonomy" id="1348334"/>
    <lineage>
        <taxon>Bacteria</taxon>
        <taxon>Bacillati</taxon>
        <taxon>Cyanobacteriota</taxon>
        <taxon>Cyanophyceae</taxon>
        <taxon>Oscillatoriophycideae</taxon>
        <taxon>Oscillatoriales</taxon>
        <taxon>Microcoleaceae</taxon>
        <taxon>Lyngbya</taxon>
    </lineage>
</organism>
<sequence>MNVLAESPVLAQSQDQRKAQADQLLEQGIQQYKTSQFQEALQSFQQALEIYREIGDRNGEGRSLGSLGNAYRRLGQYQEAIEFYQQWLTIAREIGDRNGEAGSLGGLGNVYNNLGQYQKAIEFHQQWLAIAREIGDRDGEASSLGNLGNVYYSLGQYQKAIEFYQQWLTIAREIGDRQGEGTSLGNLGSAYGSLGQYQKAIEFYQQWLTIAREIGDRQGEGTSLGGLGIAYSSLGQYQKAIEFHQQWLTIAREIGDRNGEAGSLGGLGNAYRSLGQYQKAIEFHQQWLTIAREIGDRNGEAGSLGGLGNAYDSLGQYQKAIEFHQQSLAIRREIGDRSGEAFSLNNLGWAYNNLGQYQKAIEFYQQSLAIFQKIGTRNGEALSLSNMGWAYHRLGQSQKAIEFHQQSLAIYQEIGTRNGEARSFNNLGAAYDSLGQYQKAIEFYQQSLAIKREIGDRNGEAFSLNNLGWAYHRLGQSQKAIEFYQQSLAIFQEISDRSGEALSLSNIGSLLEQQNQPELAITFLKQSVNVTELIRKDIQGLSSDLQLSYIETIEGRYRRLADLLLKENRVLEAQRVLDLLKVQELEDYLKNVRGNTNTASGIEFYQPEQEILSRYNELQQNVIEIGSELKELQQKENLTPEEEQKRNRLDQLLTEVKQQFNQFSRSPEIRSLIEKLSFEAREQTLSLGELDRLRDKLGELNAVLFYPLILEDRLELVITTPNSPPLRRTVNVTKEELYRTIVRFRLALQDPNQDAVAPAQKLYKWLFEPLENDLKAANTEVIIYAPDGVLRYIPLVALHDGKQWLAQRFRVNNITAASLEEIDTQPQPEPKVLAGAFADQSLVRSAKIGERDVQFAGLPFAGIEVEELKNTLPNTTAYVDEAFSLEAIKPQMNGYNVLHFATHAAFVPGDPSESFIVFGEGENPTLRDVENWSLSNVDLVVLSACETGLGGFDNNGEQILGLGYQFQNQGARAVMASLWKVSDGGTQVLMNSFYAALQQGYTKTEALQIAQNTLITGEVSIVGSQRQADGRIVVVSSETELPVSISENLDHPYYWASFILIGNGL</sequence>
<dbReference type="Proteomes" id="UP000017127">
    <property type="component" value="Unassembled WGS sequence"/>
</dbReference>
<dbReference type="SUPFAM" id="SSF48452">
    <property type="entry name" value="TPR-like"/>
    <property type="match status" value="4"/>
</dbReference>
<keyword evidence="2" id="KW-0963">Cytoplasm</keyword>
<dbReference type="Pfam" id="PF12770">
    <property type="entry name" value="CHAT"/>
    <property type="match status" value="1"/>
</dbReference>
<feature type="repeat" description="TPR" evidence="4">
    <location>
        <begin position="341"/>
        <end position="374"/>
    </location>
</feature>
<comment type="subcellular location">
    <subcellularLocation>
        <location evidence="1">Cytoplasm</location>
    </subcellularLocation>
</comment>
<dbReference type="AlphaFoldDB" id="U7QDA1"/>
<dbReference type="EMBL" id="AUZM01000073">
    <property type="protein sequence ID" value="ERT04965.1"/>
    <property type="molecule type" value="Genomic_DNA"/>
</dbReference>
<evidence type="ECO:0000259" key="6">
    <source>
        <dbReference type="Pfam" id="PF12770"/>
    </source>
</evidence>
<feature type="repeat" description="TPR" evidence="4">
    <location>
        <begin position="301"/>
        <end position="334"/>
    </location>
</feature>
<keyword evidence="4" id="KW-0802">TPR repeat</keyword>
<dbReference type="GO" id="GO:0005092">
    <property type="term" value="F:GDP-dissociation inhibitor activity"/>
    <property type="evidence" value="ECO:0007669"/>
    <property type="project" value="TreeGrafter"/>
</dbReference>
<dbReference type="GO" id="GO:0001965">
    <property type="term" value="F:G-protein alpha-subunit binding"/>
    <property type="evidence" value="ECO:0007669"/>
    <property type="project" value="TreeGrafter"/>
</dbReference>
<name>U7QDA1_9CYAN</name>
<feature type="repeat" description="TPR" evidence="4">
    <location>
        <begin position="181"/>
        <end position="214"/>
    </location>
</feature>
<dbReference type="SMART" id="SM00028">
    <property type="entry name" value="TPR"/>
    <property type="match status" value="13"/>
</dbReference>
<dbReference type="InterPro" id="IPR011990">
    <property type="entry name" value="TPR-like_helical_dom_sf"/>
</dbReference>
<dbReference type="InterPro" id="IPR024983">
    <property type="entry name" value="CHAT_dom"/>
</dbReference>
<dbReference type="Gene3D" id="1.25.40.10">
    <property type="entry name" value="Tetratricopeptide repeat domain"/>
    <property type="match status" value="4"/>
</dbReference>
<feature type="coiled-coil region" evidence="5">
    <location>
        <begin position="615"/>
        <end position="662"/>
    </location>
</feature>
<protein>
    <submittedName>
        <fullName evidence="7">TPR repeat family protein</fullName>
    </submittedName>
</protein>
<gene>
    <name evidence="7" type="ORF">M595_5092</name>
</gene>
<dbReference type="InterPro" id="IPR052386">
    <property type="entry name" value="GPSM"/>
</dbReference>
<feature type="repeat" description="TPR" evidence="4">
    <location>
        <begin position="61"/>
        <end position="94"/>
    </location>
</feature>
<dbReference type="GO" id="GO:0005938">
    <property type="term" value="C:cell cortex"/>
    <property type="evidence" value="ECO:0007669"/>
    <property type="project" value="TreeGrafter"/>
</dbReference>
<evidence type="ECO:0000256" key="3">
    <source>
        <dbReference type="ARBA" id="ARBA00022737"/>
    </source>
</evidence>
<keyword evidence="5" id="KW-0175">Coiled coil</keyword>
<keyword evidence="8" id="KW-1185">Reference proteome</keyword>
<evidence type="ECO:0000256" key="4">
    <source>
        <dbReference type="PROSITE-ProRule" id="PRU00339"/>
    </source>
</evidence>
<dbReference type="PANTHER" id="PTHR45954">
    <property type="entry name" value="LD33695P"/>
    <property type="match status" value="1"/>
</dbReference>
<evidence type="ECO:0000256" key="2">
    <source>
        <dbReference type="ARBA" id="ARBA00022490"/>
    </source>
</evidence>
<accession>U7QDA1</accession>
<feature type="repeat" description="TPR" evidence="4">
    <location>
        <begin position="21"/>
        <end position="54"/>
    </location>
</feature>
<evidence type="ECO:0000313" key="8">
    <source>
        <dbReference type="Proteomes" id="UP000017127"/>
    </source>
</evidence>
<feature type="domain" description="CHAT" evidence="6">
    <location>
        <begin position="757"/>
        <end position="1063"/>
    </location>
</feature>
<comment type="caution">
    <text evidence="7">The sequence shown here is derived from an EMBL/GenBank/DDBJ whole genome shotgun (WGS) entry which is preliminary data.</text>
</comment>
<feature type="repeat" description="TPR" evidence="4">
    <location>
        <begin position="461"/>
        <end position="494"/>
    </location>
</feature>
<dbReference type="PROSITE" id="PS50293">
    <property type="entry name" value="TPR_REGION"/>
    <property type="match status" value="2"/>
</dbReference>
<evidence type="ECO:0000256" key="1">
    <source>
        <dbReference type="ARBA" id="ARBA00004496"/>
    </source>
</evidence>
<dbReference type="PATRIC" id="fig|1348334.3.peg.4909"/>
<keyword evidence="3" id="KW-0677">Repeat</keyword>
<dbReference type="PROSITE" id="PS50005">
    <property type="entry name" value="TPR"/>
    <property type="match status" value="8"/>
</dbReference>
<dbReference type="InterPro" id="IPR019734">
    <property type="entry name" value="TPR_rpt"/>
</dbReference>
<reference evidence="7 8" key="1">
    <citation type="journal article" date="2013" name="Front. Microbiol.">
        <title>Comparative genomic analyses of the cyanobacterium, Lyngbya aestuarii BL J, a powerful hydrogen producer.</title>
        <authorList>
            <person name="Kothari A."/>
            <person name="Vaughn M."/>
            <person name="Garcia-Pichel F."/>
        </authorList>
    </citation>
    <scope>NUCLEOTIDE SEQUENCE [LARGE SCALE GENOMIC DNA]</scope>
    <source>
        <strain evidence="7 8">BL J</strain>
    </source>
</reference>
<feature type="repeat" description="TPR" evidence="4">
    <location>
        <begin position="141"/>
        <end position="174"/>
    </location>
</feature>
<evidence type="ECO:0000313" key="7">
    <source>
        <dbReference type="EMBL" id="ERT04965.1"/>
    </source>
</evidence>
<proteinExistence type="predicted"/>